<reference evidence="1" key="1">
    <citation type="journal article" date="2021" name="Proc. Natl. Acad. Sci. U.S.A.">
        <title>A Catalog of Tens of Thousands of Viruses from Human Metagenomes Reveals Hidden Associations with Chronic Diseases.</title>
        <authorList>
            <person name="Tisza M.J."/>
            <person name="Buck C.B."/>
        </authorList>
    </citation>
    <scope>NUCLEOTIDE SEQUENCE</scope>
    <source>
        <strain evidence="1">CtSLR2</strain>
    </source>
</reference>
<dbReference type="EMBL" id="BK015640">
    <property type="protein sequence ID" value="DAE17446.1"/>
    <property type="molecule type" value="Genomic_DNA"/>
</dbReference>
<accession>A0A8S5QDR5</accession>
<protein>
    <submittedName>
        <fullName evidence="1">Uncharacterized protein</fullName>
    </submittedName>
</protein>
<evidence type="ECO:0000313" key="1">
    <source>
        <dbReference type="EMBL" id="DAE17446.1"/>
    </source>
</evidence>
<sequence>METINTKDYNNDLEIKDSLNRVKAVDGAGNDILVNPGVVANSGGCGVFLSNIALAYGKWYRIAIGNMAALLMVGNKYYNTSPQSQLFYIFANGYNNIQSVVQLANAGKVINKARILHKLESEGGGDPMLEICVNTIGANQFMFSYSCSMYLAFINPVEVSETPESGYTVKEFVF</sequence>
<name>A0A8S5QDR5_9VIRU</name>
<proteinExistence type="predicted"/>
<organism evidence="1">
    <name type="scientific">Phage sp. ctSLR2</name>
    <dbReference type="NCBI Taxonomy" id="2825796"/>
    <lineage>
        <taxon>Viruses</taxon>
    </lineage>
</organism>